<name>A0ABP8JRD1_9ACTN</name>
<dbReference type="EMBL" id="BAABFR010000038">
    <property type="protein sequence ID" value="GAA4394534.1"/>
    <property type="molecule type" value="Genomic_DNA"/>
</dbReference>
<evidence type="ECO:0000313" key="2">
    <source>
        <dbReference type="Proteomes" id="UP001500635"/>
    </source>
</evidence>
<gene>
    <name evidence="1" type="ORF">GCM10023147_26710</name>
</gene>
<dbReference type="RefSeq" id="WP_344996492.1">
    <property type="nucleotide sequence ID" value="NZ_BAABFR010000038.1"/>
</dbReference>
<proteinExistence type="predicted"/>
<sequence length="107" mass="12069">MGTKSERRAAREQVAAYHEAQLTRLIEHVEAELVRFRAGELDVFEVDAVIHQYHRAAKKLWGFCAQSGGQVETTAYLIGRMADADDDEFAAADWWQRGASRRSSDDA</sequence>
<comment type="caution">
    <text evidence="1">The sequence shown here is derived from an EMBL/GenBank/DDBJ whole genome shotgun (WGS) entry which is preliminary data.</text>
</comment>
<accession>A0ABP8JRD1</accession>
<organism evidence="1 2">
    <name type="scientific">Tsukamurella soli</name>
    <dbReference type="NCBI Taxonomy" id="644556"/>
    <lineage>
        <taxon>Bacteria</taxon>
        <taxon>Bacillati</taxon>
        <taxon>Actinomycetota</taxon>
        <taxon>Actinomycetes</taxon>
        <taxon>Mycobacteriales</taxon>
        <taxon>Tsukamurellaceae</taxon>
        <taxon>Tsukamurella</taxon>
    </lineage>
</organism>
<protein>
    <submittedName>
        <fullName evidence="1">Uncharacterized protein</fullName>
    </submittedName>
</protein>
<reference evidence="2" key="1">
    <citation type="journal article" date="2019" name="Int. J. Syst. Evol. Microbiol.">
        <title>The Global Catalogue of Microorganisms (GCM) 10K type strain sequencing project: providing services to taxonomists for standard genome sequencing and annotation.</title>
        <authorList>
            <consortium name="The Broad Institute Genomics Platform"/>
            <consortium name="The Broad Institute Genome Sequencing Center for Infectious Disease"/>
            <person name="Wu L."/>
            <person name="Ma J."/>
        </authorList>
    </citation>
    <scope>NUCLEOTIDE SEQUENCE [LARGE SCALE GENOMIC DNA]</scope>
    <source>
        <strain evidence="2">JCM 17688</strain>
    </source>
</reference>
<evidence type="ECO:0000313" key="1">
    <source>
        <dbReference type="EMBL" id="GAA4394534.1"/>
    </source>
</evidence>
<dbReference type="Proteomes" id="UP001500635">
    <property type="component" value="Unassembled WGS sequence"/>
</dbReference>
<keyword evidence="2" id="KW-1185">Reference proteome</keyword>